<dbReference type="InterPro" id="IPR008984">
    <property type="entry name" value="SMAD_FHA_dom_sf"/>
</dbReference>
<dbReference type="PANTHER" id="PTHR23159:SF31">
    <property type="entry name" value="CENTROSOME-ASSOCIATED PROTEIN CEP250 ISOFORM X1"/>
    <property type="match status" value="1"/>
</dbReference>
<feature type="compositionally biased region" description="Low complexity" evidence="1">
    <location>
        <begin position="394"/>
        <end position="411"/>
    </location>
</feature>
<feature type="region of interest" description="Disordered" evidence="1">
    <location>
        <begin position="800"/>
        <end position="819"/>
    </location>
</feature>
<dbReference type="Gene3D" id="2.60.200.20">
    <property type="match status" value="1"/>
</dbReference>
<evidence type="ECO:0000256" key="1">
    <source>
        <dbReference type="SAM" id="MobiDB-lite"/>
    </source>
</evidence>
<dbReference type="EMBL" id="ML213603">
    <property type="protein sequence ID" value="TFK38509.1"/>
    <property type="molecule type" value="Genomic_DNA"/>
</dbReference>
<dbReference type="PROSITE" id="PS50006">
    <property type="entry name" value="FHA_DOMAIN"/>
    <property type="match status" value="1"/>
</dbReference>
<feature type="domain" description="FHA" evidence="3">
    <location>
        <begin position="58"/>
        <end position="118"/>
    </location>
</feature>
<feature type="region of interest" description="Disordered" evidence="1">
    <location>
        <begin position="189"/>
        <end position="220"/>
    </location>
</feature>
<dbReference type="OrthoDB" id="4096268at2759"/>
<feature type="transmembrane region" description="Helical" evidence="2">
    <location>
        <begin position="897"/>
        <end position="919"/>
    </location>
</feature>
<sequence>MLIDDDIQFMGTNPAPRLLSDISYRAHRPVTGIVLHVEKSDKRDAFKLIYRRVSTSVVHIGRRPGNEPDDLSDADLKDDEGCAKFRCAVVSRKHAKIMFSDSGFAYLIDLGSHHGTHIRKPTDLISKMIIPETAMTLEDGDIITFGKTVGKGEDLVTPVIARVELLYGGPGAAPPFSTFKPLVVPAISSSNKSGSSSGRYGVRVPSSSSSSDDSYGASDEAYSDIEEIPAPSMKNESSSSNSAKVSVNRAFEKLKGLFPPTHTPLAPARLSTPPHRAFSPEYEPFSPPYSPRSPRWSRDSSRFVSRSSSPDFTRLPTPPLNDGEEVPEAGNYYDAAMYESHGDIFSCSDLREDNSQSQSSTPMDLGTSTSNSPSSSGPASPAEVEPQTPAAVRTSSTNPTTNTPPASIALPTPLPLEEPPAPPPVHEYNSAPDVSALIPAVPTEPEIIGAWPHSHSVTPAVRQLPLLERLSNAVADIQPRIFGGEFPHPPPFPPMPSLGSPWRMHDWVLPASFTMGAPPANSTVAVDVAAMDVEVKSWAKENERKEKEMEEERKKVVEERQREKEERMREKEERLREAEERKKAAEERKREAEERIREAEERKQEEEDRLREEEERKEDIEDLKSDVEKLQDEVEELETKRQKYKARFQMNVQAMESKISDFEERITDIKHLQEKLAIQVDAVTNVDIPDIQLHLEELQDQVGESQGASEREPTPVPPLHEREDVKESIRTLRELVDEMRLLREQTQKQMAVDLDAVRAARDVAMACLAAQSKVCIPPEPPAEHRPTASFDAVQAPVLPSLKRKRDDRDEDGTAEAEARVNESENVNLNVSEKIVSAGEVSTASKSADSDVFMEGVDTVQAIAYVDAVFDCHQPQVIQAQVPIMLDMPSPRKRAKKFATVVAHTATALTVGAVVTWSALAFS</sequence>
<keyword evidence="2" id="KW-1133">Transmembrane helix</keyword>
<feature type="compositionally biased region" description="Pro residues" evidence="1">
    <location>
        <begin position="412"/>
        <end position="425"/>
    </location>
</feature>
<feature type="region of interest" description="Disordered" evidence="1">
    <location>
        <begin position="541"/>
        <end position="623"/>
    </location>
</feature>
<keyword evidence="5" id="KW-1185">Reference proteome</keyword>
<feature type="compositionally biased region" description="Basic and acidic residues" evidence="1">
    <location>
        <begin position="709"/>
        <end position="725"/>
    </location>
</feature>
<evidence type="ECO:0000259" key="3">
    <source>
        <dbReference type="PROSITE" id="PS50006"/>
    </source>
</evidence>
<protein>
    <recommendedName>
        <fullName evidence="3">FHA domain-containing protein</fullName>
    </recommendedName>
</protein>
<dbReference type="CDD" id="cd00060">
    <property type="entry name" value="FHA"/>
    <property type="match status" value="1"/>
</dbReference>
<evidence type="ECO:0000313" key="4">
    <source>
        <dbReference type="EMBL" id="TFK38509.1"/>
    </source>
</evidence>
<dbReference type="SMART" id="SM00240">
    <property type="entry name" value="FHA"/>
    <property type="match status" value="1"/>
</dbReference>
<evidence type="ECO:0000256" key="2">
    <source>
        <dbReference type="SAM" id="Phobius"/>
    </source>
</evidence>
<dbReference type="SUPFAM" id="SSF49879">
    <property type="entry name" value="SMAD/FHA domain"/>
    <property type="match status" value="1"/>
</dbReference>
<proteinExistence type="predicted"/>
<dbReference type="STRING" id="68775.A0A5C3LZ57"/>
<accession>A0A5C3LZ57</accession>
<dbReference type="PANTHER" id="PTHR23159">
    <property type="entry name" value="CENTROSOMAL PROTEIN 2"/>
    <property type="match status" value="1"/>
</dbReference>
<dbReference type="AlphaFoldDB" id="A0A5C3LZ57"/>
<dbReference type="Proteomes" id="UP000308652">
    <property type="component" value="Unassembled WGS sequence"/>
</dbReference>
<keyword evidence="2" id="KW-0472">Membrane</keyword>
<dbReference type="InterPro" id="IPR000253">
    <property type="entry name" value="FHA_dom"/>
</dbReference>
<keyword evidence="2" id="KW-0812">Transmembrane</keyword>
<evidence type="ECO:0000313" key="5">
    <source>
        <dbReference type="Proteomes" id="UP000308652"/>
    </source>
</evidence>
<feature type="compositionally biased region" description="Low complexity" evidence="1">
    <location>
        <begin position="366"/>
        <end position="382"/>
    </location>
</feature>
<name>A0A5C3LZ57_9AGAR</name>
<feature type="region of interest" description="Disordered" evidence="1">
    <location>
        <begin position="277"/>
        <end position="430"/>
    </location>
</feature>
<gene>
    <name evidence="4" type="ORF">BDQ12DRAFT_683771</name>
</gene>
<reference evidence="4 5" key="1">
    <citation type="journal article" date="2019" name="Nat. Ecol. Evol.">
        <title>Megaphylogeny resolves global patterns of mushroom evolution.</title>
        <authorList>
            <person name="Varga T."/>
            <person name="Krizsan K."/>
            <person name="Foldi C."/>
            <person name="Dima B."/>
            <person name="Sanchez-Garcia M."/>
            <person name="Sanchez-Ramirez S."/>
            <person name="Szollosi G.J."/>
            <person name="Szarkandi J.G."/>
            <person name="Papp V."/>
            <person name="Albert L."/>
            <person name="Andreopoulos W."/>
            <person name="Angelini C."/>
            <person name="Antonin V."/>
            <person name="Barry K.W."/>
            <person name="Bougher N.L."/>
            <person name="Buchanan P."/>
            <person name="Buyck B."/>
            <person name="Bense V."/>
            <person name="Catcheside P."/>
            <person name="Chovatia M."/>
            <person name="Cooper J."/>
            <person name="Damon W."/>
            <person name="Desjardin D."/>
            <person name="Finy P."/>
            <person name="Geml J."/>
            <person name="Haridas S."/>
            <person name="Hughes K."/>
            <person name="Justo A."/>
            <person name="Karasinski D."/>
            <person name="Kautmanova I."/>
            <person name="Kiss B."/>
            <person name="Kocsube S."/>
            <person name="Kotiranta H."/>
            <person name="LaButti K.M."/>
            <person name="Lechner B.E."/>
            <person name="Liimatainen K."/>
            <person name="Lipzen A."/>
            <person name="Lukacs Z."/>
            <person name="Mihaltcheva S."/>
            <person name="Morgado L.N."/>
            <person name="Niskanen T."/>
            <person name="Noordeloos M.E."/>
            <person name="Ohm R.A."/>
            <person name="Ortiz-Santana B."/>
            <person name="Ovrebo C."/>
            <person name="Racz N."/>
            <person name="Riley R."/>
            <person name="Savchenko A."/>
            <person name="Shiryaev A."/>
            <person name="Soop K."/>
            <person name="Spirin V."/>
            <person name="Szebenyi C."/>
            <person name="Tomsovsky M."/>
            <person name="Tulloss R.E."/>
            <person name="Uehling J."/>
            <person name="Grigoriev I.V."/>
            <person name="Vagvolgyi C."/>
            <person name="Papp T."/>
            <person name="Martin F.M."/>
            <person name="Miettinen O."/>
            <person name="Hibbett D.S."/>
            <person name="Nagy L.G."/>
        </authorList>
    </citation>
    <scope>NUCLEOTIDE SEQUENCE [LARGE SCALE GENOMIC DNA]</scope>
    <source>
        <strain evidence="4 5">CBS 166.37</strain>
    </source>
</reference>
<feature type="region of interest" description="Disordered" evidence="1">
    <location>
        <begin position="701"/>
        <end position="725"/>
    </location>
</feature>
<dbReference type="Pfam" id="PF00498">
    <property type="entry name" value="FHA"/>
    <property type="match status" value="1"/>
</dbReference>
<organism evidence="4 5">
    <name type="scientific">Crucibulum laeve</name>
    <dbReference type="NCBI Taxonomy" id="68775"/>
    <lineage>
        <taxon>Eukaryota</taxon>
        <taxon>Fungi</taxon>
        <taxon>Dikarya</taxon>
        <taxon>Basidiomycota</taxon>
        <taxon>Agaricomycotina</taxon>
        <taxon>Agaricomycetes</taxon>
        <taxon>Agaricomycetidae</taxon>
        <taxon>Agaricales</taxon>
        <taxon>Agaricineae</taxon>
        <taxon>Nidulariaceae</taxon>
        <taxon>Crucibulum</taxon>
    </lineage>
</organism>